<dbReference type="EMBL" id="JAFNEN010000003">
    <property type="protein sequence ID" value="KAG8201733.1"/>
    <property type="molecule type" value="Genomic_DNA"/>
</dbReference>
<protein>
    <recommendedName>
        <fullName evidence="3">Zinc finger HIT domain-containing protein 3</fullName>
    </recommendedName>
</protein>
<reference evidence="13 14" key="1">
    <citation type="journal article" date="2022" name="Nat. Ecol. Evol.">
        <title>A masculinizing supergene underlies an exaggerated male reproductive morph in a spider.</title>
        <authorList>
            <person name="Hendrickx F."/>
            <person name="De Corte Z."/>
            <person name="Sonet G."/>
            <person name="Van Belleghem S.M."/>
            <person name="Kostlbacher S."/>
            <person name="Vangestel C."/>
        </authorList>
    </citation>
    <scope>NUCLEOTIDE SEQUENCE [LARGE SCALE GENOMIC DNA]</scope>
    <source>
        <strain evidence="13">W744_W776</strain>
    </source>
</reference>
<keyword evidence="7 11" id="KW-0863">Zinc-finger</keyword>
<dbReference type="PANTHER" id="PTHR13483:SF11">
    <property type="entry name" value="ZINC FINGER HIT DOMAIN-CONTAINING PROTEIN 3"/>
    <property type="match status" value="1"/>
</dbReference>
<gene>
    <name evidence="13" type="ORF">JTE90_012793</name>
</gene>
<evidence type="ECO:0000256" key="1">
    <source>
        <dbReference type="ARBA" id="ARBA00004123"/>
    </source>
</evidence>
<dbReference type="InterPro" id="IPR051639">
    <property type="entry name" value="BCD1"/>
</dbReference>
<dbReference type="GO" id="GO:0005737">
    <property type="term" value="C:cytoplasm"/>
    <property type="evidence" value="ECO:0007669"/>
    <property type="project" value="UniProtKB-SubCell"/>
</dbReference>
<dbReference type="GO" id="GO:0070761">
    <property type="term" value="C:pre-snoRNP complex"/>
    <property type="evidence" value="ECO:0007669"/>
    <property type="project" value="TreeGrafter"/>
</dbReference>
<evidence type="ECO:0000313" key="14">
    <source>
        <dbReference type="Proteomes" id="UP000827092"/>
    </source>
</evidence>
<comment type="caution">
    <text evidence="13">The sequence shown here is derived from an EMBL/GenBank/DDBJ whole genome shotgun (WGS) entry which is preliminary data.</text>
</comment>
<evidence type="ECO:0000256" key="11">
    <source>
        <dbReference type="PROSITE-ProRule" id="PRU00453"/>
    </source>
</evidence>
<proteinExistence type="predicted"/>
<dbReference type="PROSITE" id="PS51083">
    <property type="entry name" value="ZF_HIT"/>
    <property type="match status" value="1"/>
</dbReference>
<dbReference type="CDD" id="cd23024">
    <property type="entry name" value="zf-HIT_ZNHIT2-3"/>
    <property type="match status" value="1"/>
</dbReference>
<dbReference type="GO" id="GO:0000463">
    <property type="term" value="P:maturation of LSU-rRNA from tricistronic rRNA transcript (SSU-rRNA, 5.8S rRNA, LSU-rRNA)"/>
    <property type="evidence" value="ECO:0007669"/>
    <property type="project" value="TreeGrafter"/>
</dbReference>
<evidence type="ECO:0000256" key="10">
    <source>
        <dbReference type="ARBA" id="ARBA00046946"/>
    </source>
</evidence>
<dbReference type="GO" id="GO:0000492">
    <property type="term" value="P:box C/D snoRNP assembly"/>
    <property type="evidence" value="ECO:0007669"/>
    <property type="project" value="TreeGrafter"/>
</dbReference>
<keyword evidence="6" id="KW-0479">Metal-binding</keyword>
<organism evidence="13 14">
    <name type="scientific">Oedothorax gibbosus</name>
    <dbReference type="NCBI Taxonomy" id="931172"/>
    <lineage>
        <taxon>Eukaryota</taxon>
        <taxon>Metazoa</taxon>
        <taxon>Ecdysozoa</taxon>
        <taxon>Arthropoda</taxon>
        <taxon>Chelicerata</taxon>
        <taxon>Arachnida</taxon>
        <taxon>Araneae</taxon>
        <taxon>Araneomorphae</taxon>
        <taxon>Entelegynae</taxon>
        <taxon>Araneoidea</taxon>
        <taxon>Linyphiidae</taxon>
        <taxon>Erigoninae</taxon>
        <taxon>Oedothorax</taxon>
    </lineage>
</organism>
<comment type="subunit">
    <text evidence="10">Thyroid receptor interacting proteins (TRIPs) specifically interact with the ligand binding domain of the thyroid receptor (TR). Requires the presence of thyroid hormone for its interaction. Interacts with NUFIP1. Interacts (via HIT-type zinc finger) with the RUVBL1/RUVBL2 complex in the presence of ADP.</text>
</comment>
<evidence type="ECO:0000256" key="8">
    <source>
        <dbReference type="ARBA" id="ARBA00022833"/>
    </source>
</evidence>
<evidence type="ECO:0000313" key="13">
    <source>
        <dbReference type="EMBL" id="KAG8201733.1"/>
    </source>
</evidence>
<dbReference type="Gene3D" id="3.30.60.190">
    <property type="match status" value="1"/>
</dbReference>
<dbReference type="PANTHER" id="PTHR13483">
    <property type="entry name" value="BOX C_D SNORNA PROTEIN 1-RELATED"/>
    <property type="match status" value="1"/>
</dbReference>
<dbReference type="Pfam" id="PF04438">
    <property type="entry name" value="zf-HIT"/>
    <property type="match status" value="1"/>
</dbReference>
<name>A0AAV6W078_9ARAC</name>
<dbReference type="InterPro" id="IPR007529">
    <property type="entry name" value="Znf_HIT"/>
</dbReference>
<sequence length="129" mass="14757">MIQGNCEVCKENASKYKCPVCVIKFCSVVCFKTHKESDSCVKPEPVEEKPSNDSEPVIQFETEDTVRTEKLNLLGLDKKVRGDLENQHLRRMLEHLNGSKNPNTDIEEAMKEPIFSEFVTHCLKVVEDE</sequence>
<evidence type="ECO:0000256" key="7">
    <source>
        <dbReference type="ARBA" id="ARBA00022771"/>
    </source>
</evidence>
<dbReference type="GO" id="GO:0005634">
    <property type="term" value="C:nucleus"/>
    <property type="evidence" value="ECO:0007669"/>
    <property type="project" value="UniProtKB-SubCell"/>
</dbReference>
<evidence type="ECO:0000256" key="4">
    <source>
        <dbReference type="ARBA" id="ARBA00022490"/>
    </source>
</evidence>
<keyword evidence="8" id="KW-0862">Zinc</keyword>
<dbReference type="GO" id="GO:0048254">
    <property type="term" value="P:snoRNA localization"/>
    <property type="evidence" value="ECO:0007669"/>
    <property type="project" value="TreeGrafter"/>
</dbReference>
<comment type="subcellular location">
    <subcellularLocation>
        <location evidence="2">Cytoplasm</location>
    </subcellularLocation>
    <subcellularLocation>
        <location evidence="1">Nucleus</location>
    </subcellularLocation>
</comment>
<evidence type="ECO:0000256" key="3">
    <source>
        <dbReference type="ARBA" id="ARBA00021568"/>
    </source>
</evidence>
<dbReference type="Proteomes" id="UP000827092">
    <property type="component" value="Unassembled WGS sequence"/>
</dbReference>
<dbReference type="AlphaFoldDB" id="A0AAV6W078"/>
<dbReference type="SUPFAM" id="SSF144232">
    <property type="entry name" value="HIT/MYND zinc finger-like"/>
    <property type="match status" value="1"/>
</dbReference>
<accession>A0AAV6W078</accession>
<evidence type="ECO:0000259" key="12">
    <source>
        <dbReference type="PROSITE" id="PS51083"/>
    </source>
</evidence>
<keyword evidence="5" id="KW-0597">Phosphoprotein</keyword>
<feature type="domain" description="HIT-type" evidence="12">
    <location>
        <begin position="6"/>
        <end position="40"/>
    </location>
</feature>
<dbReference type="GO" id="GO:0008270">
    <property type="term" value="F:zinc ion binding"/>
    <property type="evidence" value="ECO:0007669"/>
    <property type="project" value="UniProtKB-UniRule"/>
</dbReference>
<evidence type="ECO:0000256" key="5">
    <source>
        <dbReference type="ARBA" id="ARBA00022553"/>
    </source>
</evidence>
<keyword evidence="9" id="KW-0539">Nucleus</keyword>
<evidence type="ECO:0000256" key="6">
    <source>
        <dbReference type="ARBA" id="ARBA00022723"/>
    </source>
</evidence>
<evidence type="ECO:0000256" key="9">
    <source>
        <dbReference type="ARBA" id="ARBA00023242"/>
    </source>
</evidence>
<keyword evidence="14" id="KW-1185">Reference proteome</keyword>
<evidence type="ECO:0000256" key="2">
    <source>
        <dbReference type="ARBA" id="ARBA00004496"/>
    </source>
</evidence>
<dbReference type="InterPro" id="IPR048371">
    <property type="entry name" value="ZNHIT3_C"/>
</dbReference>
<dbReference type="Pfam" id="PF21373">
    <property type="entry name" value="ZNHIT3_C"/>
    <property type="match status" value="1"/>
</dbReference>
<keyword evidence="4" id="KW-0963">Cytoplasm</keyword>